<comment type="function">
    <text evidence="7">Catalyzes the transfer of the diacylglyceryl group from phosphatidylglycerol to the sulfhydryl group of the N-terminal cysteine of a prolipoprotein, the first step in the formation of mature lipoproteins.</text>
</comment>
<comment type="similarity">
    <text evidence="1 7">Belongs to the Lgt family.</text>
</comment>
<dbReference type="InterPro" id="IPR001640">
    <property type="entry name" value="Lgt"/>
</dbReference>
<feature type="transmembrane region" description="Helical" evidence="7">
    <location>
        <begin position="25"/>
        <end position="44"/>
    </location>
</feature>
<keyword evidence="5 7" id="KW-1133">Transmembrane helix</keyword>
<dbReference type="GO" id="GO:0042158">
    <property type="term" value="P:lipoprotein biosynthetic process"/>
    <property type="evidence" value="ECO:0007669"/>
    <property type="project" value="UniProtKB-UniRule"/>
</dbReference>
<comment type="catalytic activity">
    <reaction evidence="7">
        <text>L-cysteinyl-[prolipoprotein] + a 1,2-diacyl-sn-glycero-3-phospho-(1'-sn-glycerol) = an S-1,2-diacyl-sn-glyceryl-L-cysteinyl-[prolipoprotein] + sn-glycerol 1-phosphate + H(+)</text>
        <dbReference type="Rhea" id="RHEA:56712"/>
        <dbReference type="Rhea" id="RHEA-COMP:14679"/>
        <dbReference type="Rhea" id="RHEA-COMP:14680"/>
        <dbReference type="ChEBI" id="CHEBI:15378"/>
        <dbReference type="ChEBI" id="CHEBI:29950"/>
        <dbReference type="ChEBI" id="CHEBI:57685"/>
        <dbReference type="ChEBI" id="CHEBI:64716"/>
        <dbReference type="ChEBI" id="CHEBI:140658"/>
        <dbReference type="EC" id="2.5.1.145"/>
    </reaction>
</comment>
<dbReference type="PANTHER" id="PTHR30589:SF0">
    <property type="entry name" value="PHOSPHATIDYLGLYCEROL--PROLIPOPROTEIN DIACYLGLYCERYL TRANSFERASE"/>
    <property type="match status" value="1"/>
</dbReference>
<feature type="transmembrane region" description="Helical" evidence="7">
    <location>
        <begin position="65"/>
        <end position="85"/>
    </location>
</feature>
<feature type="binding site" evidence="7">
    <location>
        <position position="148"/>
    </location>
    <ligand>
        <name>a 1,2-diacyl-sn-glycero-3-phospho-(1'-sn-glycerol)</name>
        <dbReference type="ChEBI" id="CHEBI:64716"/>
    </ligand>
</feature>
<dbReference type="NCBIfam" id="TIGR00544">
    <property type="entry name" value="lgt"/>
    <property type="match status" value="1"/>
</dbReference>
<comment type="subcellular location">
    <subcellularLocation>
        <location evidence="7">Cell membrane</location>
        <topology evidence="7">Multi-pass membrane protein</topology>
    </subcellularLocation>
</comment>
<dbReference type="GO" id="GO:0008961">
    <property type="term" value="F:phosphatidylglycerol-prolipoprotein diacylglyceryl transferase activity"/>
    <property type="evidence" value="ECO:0007669"/>
    <property type="project" value="UniProtKB-UniRule"/>
</dbReference>
<evidence type="ECO:0000256" key="6">
    <source>
        <dbReference type="ARBA" id="ARBA00023136"/>
    </source>
</evidence>
<evidence type="ECO:0000256" key="5">
    <source>
        <dbReference type="ARBA" id="ARBA00022989"/>
    </source>
</evidence>
<evidence type="ECO:0000256" key="4">
    <source>
        <dbReference type="ARBA" id="ARBA00022692"/>
    </source>
</evidence>
<gene>
    <name evidence="7" type="primary">lgt</name>
    <name evidence="8" type="ORF">SAMN05444959_10824</name>
</gene>
<dbReference type="Proteomes" id="UP000198307">
    <property type="component" value="Unassembled WGS sequence"/>
</dbReference>
<evidence type="ECO:0000313" key="8">
    <source>
        <dbReference type="EMBL" id="SNT74512.1"/>
    </source>
</evidence>
<evidence type="ECO:0000256" key="7">
    <source>
        <dbReference type="HAMAP-Rule" id="MF_01147"/>
    </source>
</evidence>
<dbReference type="PROSITE" id="PS01311">
    <property type="entry name" value="LGT"/>
    <property type="match status" value="1"/>
</dbReference>
<feature type="transmembrane region" description="Helical" evidence="7">
    <location>
        <begin position="197"/>
        <end position="215"/>
    </location>
</feature>
<dbReference type="PANTHER" id="PTHR30589">
    <property type="entry name" value="PROLIPOPROTEIN DIACYLGLYCERYL TRANSFERASE"/>
    <property type="match status" value="1"/>
</dbReference>
<protein>
    <recommendedName>
        <fullName evidence="7">Phosphatidylglycerol--prolipoprotein diacylglyceryl transferase</fullName>
        <ecNumber evidence="7">2.5.1.145</ecNumber>
    </recommendedName>
</protein>
<organism evidence="8 9">
    <name type="scientific">Paracoccus seriniphilus</name>
    <dbReference type="NCBI Taxonomy" id="184748"/>
    <lineage>
        <taxon>Bacteria</taxon>
        <taxon>Pseudomonadati</taxon>
        <taxon>Pseudomonadota</taxon>
        <taxon>Alphaproteobacteria</taxon>
        <taxon>Rhodobacterales</taxon>
        <taxon>Paracoccaceae</taxon>
        <taxon>Paracoccus</taxon>
    </lineage>
</organism>
<dbReference type="UniPathway" id="UPA00664"/>
<evidence type="ECO:0000313" key="9">
    <source>
        <dbReference type="Proteomes" id="UP000198307"/>
    </source>
</evidence>
<feature type="transmembrane region" description="Helical" evidence="7">
    <location>
        <begin position="134"/>
        <end position="153"/>
    </location>
</feature>
<dbReference type="AlphaFoldDB" id="A0A239PX51"/>
<dbReference type="GO" id="GO:0005886">
    <property type="term" value="C:plasma membrane"/>
    <property type="evidence" value="ECO:0007669"/>
    <property type="project" value="UniProtKB-SubCell"/>
</dbReference>
<reference evidence="8 9" key="1">
    <citation type="submission" date="2017-07" db="EMBL/GenBank/DDBJ databases">
        <authorList>
            <person name="Sun Z.S."/>
            <person name="Albrecht U."/>
            <person name="Echele G."/>
            <person name="Lee C.C."/>
        </authorList>
    </citation>
    <scope>NUCLEOTIDE SEQUENCE [LARGE SCALE GENOMIC DNA]</scope>
    <source>
        <strain evidence="8 9">DSM 14827</strain>
    </source>
</reference>
<dbReference type="EMBL" id="FZQB01000008">
    <property type="protein sequence ID" value="SNT74512.1"/>
    <property type="molecule type" value="Genomic_DNA"/>
</dbReference>
<dbReference type="OrthoDB" id="871140at2"/>
<proteinExistence type="inferred from homology"/>
<keyword evidence="3 7" id="KW-0808">Transferase</keyword>
<sequence>MIPFPNISPEIFTIELGGLSLSLRWYALAYLAGLLIGWQLMMRMMRRPAIWGDGAPMKAEDVDDLLTWVILGVILGGRLGFVLFYEPGFYLSNPVEILKVWQGGMSFHGGFLGVILAAWFFCRAQGIMPLRLADAMAVVAPIGLFFGRLANFINAELWGRPTDLPWGVIFPGEAAQSCATAAAACARHPSQLYEAGLEGLLLGLILLVVVMRGGLRRPGLTFGIFLAGYGLARMFVELFRLADPQFITPDNPLGHVIGGPVIGLTMGQLLSLPMVLLGLYFILRATRRPAVGTPA</sequence>
<dbReference type="Pfam" id="PF01790">
    <property type="entry name" value="LGT"/>
    <property type="match status" value="1"/>
</dbReference>
<keyword evidence="9" id="KW-1185">Reference proteome</keyword>
<dbReference type="RefSeq" id="WP_089344630.1">
    <property type="nucleotide sequence ID" value="NZ_CP067129.1"/>
</dbReference>
<feature type="transmembrane region" description="Helical" evidence="7">
    <location>
        <begin position="261"/>
        <end position="283"/>
    </location>
</feature>
<keyword evidence="8" id="KW-0449">Lipoprotein</keyword>
<evidence type="ECO:0000256" key="1">
    <source>
        <dbReference type="ARBA" id="ARBA00007150"/>
    </source>
</evidence>
<keyword evidence="6 7" id="KW-0472">Membrane</keyword>
<keyword evidence="4 7" id="KW-0812">Transmembrane</keyword>
<evidence type="ECO:0000256" key="2">
    <source>
        <dbReference type="ARBA" id="ARBA00022475"/>
    </source>
</evidence>
<name>A0A239PX51_9RHOB</name>
<feature type="transmembrane region" description="Helical" evidence="7">
    <location>
        <begin position="105"/>
        <end position="122"/>
    </location>
</feature>
<keyword evidence="2 7" id="KW-1003">Cell membrane</keyword>
<feature type="transmembrane region" description="Helical" evidence="7">
    <location>
        <begin position="222"/>
        <end position="241"/>
    </location>
</feature>
<accession>A0A239PX51</accession>
<comment type="pathway">
    <text evidence="7">Protein modification; lipoprotein biosynthesis (diacylglyceryl transfer).</text>
</comment>
<dbReference type="HAMAP" id="MF_01147">
    <property type="entry name" value="Lgt"/>
    <property type="match status" value="1"/>
</dbReference>
<evidence type="ECO:0000256" key="3">
    <source>
        <dbReference type="ARBA" id="ARBA00022679"/>
    </source>
</evidence>
<dbReference type="EC" id="2.5.1.145" evidence="7"/>